<gene>
    <name evidence="2" type="ORF">P7K49_027899</name>
</gene>
<comment type="caution">
    <text evidence="2">The sequence shown here is derived from an EMBL/GenBank/DDBJ whole genome shotgun (WGS) entry which is preliminary data.</text>
</comment>
<dbReference type="EMBL" id="JASSZA010000014">
    <property type="protein sequence ID" value="KAK2094161.1"/>
    <property type="molecule type" value="Genomic_DNA"/>
</dbReference>
<evidence type="ECO:0000313" key="2">
    <source>
        <dbReference type="EMBL" id="KAK2094161.1"/>
    </source>
</evidence>
<protein>
    <submittedName>
        <fullName evidence="2">Uncharacterized protein</fullName>
    </submittedName>
</protein>
<reference evidence="2 3" key="1">
    <citation type="submission" date="2023-05" db="EMBL/GenBank/DDBJ databases">
        <title>B98-5 Cell Line De Novo Hybrid Assembly: An Optical Mapping Approach.</title>
        <authorList>
            <person name="Kananen K."/>
            <person name="Auerbach J.A."/>
            <person name="Kautto E."/>
            <person name="Blachly J.S."/>
        </authorList>
    </citation>
    <scope>NUCLEOTIDE SEQUENCE [LARGE SCALE GENOMIC DNA]</scope>
    <source>
        <strain evidence="2">B95-8</strain>
        <tissue evidence="2">Cell line</tissue>
    </source>
</reference>
<feature type="non-terminal residue" evidence="2">
    <location>
        <position position="59"/>
    </location>
</feature>
<dbReference type="Proteomes" id="UP001266305">
    <property type="component" value="Unassembled WGS sequence"/>
</dbReference>
<feature type="region of interest" description="Disordered" evidence="1">
    <location>
        <begin position="1"/>
        <end position="28"/>
    </location>
</feature>
<keyword evidence="3" id="KW-1185">Reference proteome</keyword>
<evidence type="ECO:0000313" key="3">
    <source>
        <dbReference type="Proteomes" id="UP001266305"/>
    </source>
</evidence>
<name>A0ABQ9UB91_SAGOE</name>
<evidence type="ECO:0000256" key="1">
    <source>
        <dbReference type="SAM" id="MobiDB-lite"/>
    </source>
</evidence>
<proteinExistence type="predicted"/>
<accession>A0ABQ9UB91</accession>
<sequence>MQRLQLEPHLPEPCARPASRPVPGSLQRPGLFALGRLVRLWRSRPVAADADGAAGAQSP</sequence>
<organism evidence="2 3">
    <name type="scientific">Saguinus oedipus</name>
    <name type="common">Cotton-top tamarin</name>
    <name type="synonym">Oedipomidas oedipus</name>
    <dbReference type="NCBI Taxonomy" id="9490"/>
    <lineage>
        <taxon>Eukaryota</taxon>
        <taxon>Metazoa</taxon>
        <taxon>Chordata</taxon>
        <taxon>Craniata</taxon>
        <taxon>Vertebrata</taxon>
        <taxon>Euteleostomi</taxon>
        <taxon>Mammalia</taxon>
        <taxon>Eutheria</taxon>
        <taxon>Euarchontoglires</taxon>
        <taxon>Primates</taxon>
        <taxon>Haplorrhini</taxon>
        <taxon>Platyrrhini</taxon>
        <taxon>Cebidae</taxon>
        <taxon>Callitrichinae</taxon>
        <taxon>Saguinus</taxon>
    </lineage>
</organism>